<dbReference type="FunFam" id="2.30.42.10:FF:000107">
    <property type="entry name" value="26S proteasome non-ATPase regulatory subunit 9"/>
    <property type="match status" value="1"/>
</dbReference>
<dbReference type="GO" id="GO:0005634">
    <property type="term" value="C:nucleus"/>
    <property type="evidence" value="ECO:0007669"/>
    <property type="project" value="TreeGrafter"/>
</dbReference>
<evidence type="ECO:0000256" key="2">
    <source>
        <dbReference type="ARBA" id="ARBA00014937"/>
    </source>
</evidence>
<keyword evidence="5" id="KW-0175">Coiled coil</keyword>
<dbReference type="GO" id="GO:0000502">
    <property type="term" value="C:proteasome complex"/>
    <property type="evidence" value="ECO:0007669"/>
    <property type="project" value="UniProtKB-KW"/>
</dbReference>
<sequence>MQVMATQITTKQRLERLMTAKKDLEAQISRNGEILAANDNVGMNGPLIDAEGYPRNDIDVYQVRQARQTIICLQNDHKELMNQIQDQLNKYHAEIATTDPELVNRASALELNENERGAGGAVLSSVDSRVLVIVNLVSPNSPAEEAGLHVGDRILRFGSINGNNFKDNLAQIGEVVRNMQNQKVQLKIKREEQILDLVLVPKTWTGRGLLGCNIVLPPEQMEH</sequence>
<dbReference type="GeneID" id="117575206"/>
<feature type="domain" description="PDZ" evidence="6">
    <location>
        <begin position="108"/>
        <end position="203"/>
    </location>
</feature>
<evidence type="ECO:0000256" key="4">
    <source>
        <dbReference type="ARBA" id="ARBA00030007"/>
    </source>
</evidence>
<keyword evidence="7" id="KW-1185">Reference proteome</keyword>
<dbReference type="RefSeq" id="XP_034115221.1">
    <property type="nucleotide sequence ID" value="XM_034259330.2"/>
</dbReference>
<dbReference type="Pfam" id="PF17820">
    <property type="entry name" value="PDZ_6"/>
    <property type="match status" value="1"/>
</dbReference>
<evidence type="ECO:0000256" key="5">
    <source>
        <dbReference type="SAM" id="Coils"/>
    </source>
</evidence>
<dbReference type="Proteomes" id="UP000515160">
    <property type="component" value="Chromosome 2R"/>
</dbReference>
<evidence type="ECO:0000313" key="8">
    <source>
        <dbReference type="RefSeq" id="XP_034115221.1"/>
    </source>
</evidence>
<evidence type="ECO:0000313" key="7">
    <source>
        <dbReference type="Proteomes" id="UP000515160"/>
    </source>
</evidence>
<evidence type="ECO:0000256" key="1">
    <source>
        <dbReference type="ARBA" id="ARBA00005256"/>
    </source>
</evidence>
<comment type="similarity">
    <text evidence="1">Belongs to the proteasome subunit p27 family.</text>
</comment>
<dbReference type="SMART" id="SM00228">
    <property type="entry name" value="PDZ"/>
    <property type="match status" value="1"/>
</dbReference>
<proteinExistence type="inferred from homology"/>
<feature type="coiled-coil region" evidence="5">
    <location>
        <begin position="63"/>
        <end position="94"/>
    </location>
</feature>
<keyword evidence="3" id="KW-0143">Chaperone</keyword>
<evidence type="ECO:0000259" key="6">
    <source>
        <dbReference type="PROSITE" id="PS50106"/>
    </source>
</evidence>
<dbReference type="PANTHER" id="PTHR12651:SF1">
    <property type="entry name" value="26S PROTEASOME NON-ATPASE REGULATORY SUBUNIT 9"/>
    <property type="match status" value="1"/>
</dbReference>
<evidence type="ECO:0000256" key="3">
    <source>
        <dbReference type="ARBA" id="ARBA00023186"/>
    </source>
</evidence>
<dbReference type="AlphaFoldDB" id="A0A6P8XFQ0"/>
<dbReference type="InterPro" id="IPR040815">
    <property type="entry name" value="Nas2_N"/>
</dbReference>
<reference evidence="8" key="1">
    <citation type="submission" date="2025-08" db="UniProtKB">
        <authorList>
            <consortium name="RefSeq"/>
        </authorList>
    </citation>
    <scope>IDENTIFICATION</scope>
    <source>
        <strain evidence="8">15112-1751.03</strain>
        <tissue evidence="8">Whole Adult</tissue>
    </source>
</reference>
<dbReference type="PANTHER" id="PTHR12651">
    <property type="entry name" value="26S PROTEASOME NON-ATPASE REGULATORY SUBUNIT 9"/>
    <property type="match status" value="1"/>
</dbReference>
<dbReference type="InterPro" id="IPR035269">
    <property type="entry name" value="PSMD9"/>
</dbReference>
<dbReference type="InterPro" id="IPR041489">
    <property type="entry name" value="PDZ_6"/>
</dbReference>
<dbReference type="Gene3D" id="2.30.42.10">
    <property type="match status" value="1"/>
</dbReference>
<keyword evidence="8" id="KW-0647">Proteasome</keyword>
<dbReference type="InterPro" id="IPR036034">
    <property type="entry name" value="PDZ_sf"/>
</dbReference>
<dbReference type="SUPFAM" id="SSF50156">
    <property type="entry name" value="PDZ domain-like"/>
    <property type="match status" value="1"/>
</dbReference>
<gene>
    <name evidence="8" type="primary">LOC117575206</name>
</gene>
<dbReference type="InterPro" id="IPR001478">
    <property type="entry name" value="PDZ"/>
</dbReference>
<dbReference type="GO" id="GO:0005737">
    <property type="term" value="C:cytoplasm"/>
    <property type="evidence" value="ECO:0007669"/>
    <property type="project" value="TreeGrafter"/>
</dbReference>
<dbReference type="Gene3D" id="6.10.140.1710">
    <property type="match status" value="1"/>
</dbReference>
<dbReference type="OrthoDB" id="72325at2759"/>
<protein>
    <recommendedName>
        <fullName evidence="2">26S proteasome non-ATPase regulatory subunit 9</fullName>
    </recommendedName>
    <alternativeName>
        <fullName evidence="4">26S proteasome regulatory subunit p27</fullName>
    </alternativeName>
</protein>
<accession>A0A6P8XFQ0</accession>
<dbReference type="GO" id="GO:0070682">
    <property type="term" value="P:proteasome regulatory particle assembly"/>
    <property type="evidence" value="ECO:0007669"/>
    <property type="project" value="InterPro"/>
</dbReference>
<organism evidence="7 8">
    <name type="scientific">Drosophila albomicans</name>
    <name type="common">Fruit fly</name>
    <dbReference type="NCBI Taxonomy" id="7291"/>
    <lineage>
        <taxon>Eukaryota</taxon>
        <taxon>Metazoa</taxon>
        <taxon>Ecdysozoa</taxon>
        <taxon>Arthropoda</taxon>
        <taxon>Hexapoda</taxon>
        <taxon>Insecta</taxon>
        <taxon>Pterygota</taxon>
        <taxon>Neoptera</taxon>
        <taxon>Endopterygota</taxon>
        <taxon>Diptera</taxon>
        <taxon>Brachycera</taxon>
        <taxon>Muscomorpha</taxon>
        <taxon>Ephydroidea</taxon>
        <taxon>Drosophilidae</taxon>
        <taxon>Drosophila</taxon>
    </lineage>
</organism>
<name>A0A6P8XFQ0_DROAB</name>
<dbReference type="Pfam" id="PF18265">
    <property type="entry name" value="Nas2_N"/>
    <property type="match status" value="1"/>
</dbReference>
<dbReference type="PROSITE" id="PS50106">
    <property type="entry name" value="PDZ"/>
    <property type="match status" value="1"/>
</dbReference>